<organism evidence="2 3">
    <name type="scientific">Saliphagus infecundisoli</name>
    <dbReference type="NCBI Taxonomy" id="1849069"/>
    <lineage>
        <taxon>Archaea</taxon>
        <taxon>Methanobacteriati</taxon>
        <taxon>Methanobacteriota</taxon>
        <taxon>Stenosarchaea group</taxon>
        <taxon>Halobacteria</taxon>
        <taxon>Halobacteriales</taxon>
        <taxon>Natrialbaceae</taxon>
        <taxon>Saliphagus</taxon>
    </lineage>
</organism>
<evidence type="ECO:0000313" key="3">
    <source>
        <dbReference type="Proteomes" id="UP001595925"/>
    </source>
</evidence>
<feature type="transmembrane region" description="Helical" evidence="1">
    <location>
        <begin position="43"/>
        <end position="61"/>
    </location>
</feature>
<comment type="caution">
    <text evidence="2">The sequence shown here is derived from an EMBL/GenBank/DDBJ whole genome shotgun (WGS) entry which is preliminary data.</text>
</comment>
<accession>A0ABD5QH40</accession>
<dbReference type="RefSeq" id="WP_224828357.1">
    <property type="nucleotide sequence ID" value="NZ_JAIVEF010000006.1"/>
</dbReference>
<reference evidence="2 3" key="1">
    <citation type="journal article" date="2019" name="Int. J. Syst. Evol. Microbiol.">
        <title>The Global Catalogue of Microorganisms (GCM) 10K type strain sequencing project: providing services to taxonomists for standard genome sequencing and annotation.</title>
        <authorList>
            <consortium name="The Broad Institute Genomics Platform"/>
            <consortium name="The Broad Institute Genome Sequencing Center for Infectious Disease"/>
            <person name="Wu L."/>
            <person name="Ma J."/>
        </authorList>
    </citation>
    <scope>NUCLEOTIDE SEQUENCE [LARGE SCALE GENOMIC DNA]</scope>
    <source>
        <strain evidence="2 3">CGMCC 1.15824</strain>
    </source>
</reference>
<evidence type="ECO:0000313" key="2">
    <source>
        <dbReference type="EMBL" id="MFC4988916.1"/>
    </source>
</evidence>
<evidence type="ECO:0000256" key="1">
    <source>
        <dbReference type="SAM" id="Phobius"/>
    </source>
</evidence>
<protein>
    <recommendedName>
        <fullName evidence="4">SPW repeat-containing protein</fullName>
    </recommendedName>
</protein>
<keyword evidence="1" id="KW-0472">Membrane</keyword>
<keyword evidence="3" id="KW-1185">Reference proteome</keyword>
<keyword evidence="1" id="KW-0812">Transmembrane</keyword>
<name>A0ABD5QH40_9EURY</name>
<feature type="transmembrane region" description="Helical" evidence="1">
    <location>
        <begin position="68"/>
        <end position="86"/>
    </location>
</feature>
<feature type="transmembrane region" description="Helical" evidence="1">
    <location>
        <begin position="92"/>
        <end position="112"/>
    </location>
</feature>
<evidence type="ECO:0008006" key="4">
    <source>
        <dbReference type="Google" id="ProtNLM"/>
    </source>
</evidence>
<proteinExistence type="predicted"/>
<keyword evidence="1" id="KW-1133">Transmembrane helix</keyword>
<dbReference type="AlphaFoldDB" id="A0ABD5QH40"/>
<sequence length="122" mass="12148">MADEHGAVDVQGTAIGVGTVAALVLFAYGRYIGGSVLGLDPAALALVAFALTAASLAVLHASYGRRDFAGAYALAAAGLFLVAPAAAPLFTIAGYLLLVAGGAYVAVATVRARREPTEGDRA</sequence>
<feature type="transmembrane region" description="Helical" evidence="1">
    <location>
        <begin position="12"/>
        <end position="31"/>
    </location>
</feature>
<dbReference type="Proteomes" id="UP001595925">
    <property type="component" value="Unassembled WGS sequence"/>
</dbReference>
<gene>
    <name evidence="2" type="ORF">ACFPFO_14305</name>
</gene>
<dbReference type="EMBL" id="JBHSJG010000038">
    <property type="protein sequence ID" value="MFC4988916.1"/>
    <property type="molecule type" value="Genomic_DNA"/>
</dbReference>